<organism evidence="3 4">
    <name type="scientific">Nonomuraea rosea</name>
    <dbReference type="NCBI Taxonomy" id="638574"/>
    <lineage>
        <taxon>Bacteria</taxon>
        <taxon>Bacillati</taxon>
        <taxon>Actinomycetota</taxon>
        <taxon>Actinomycetes</taxon>
        <taxon>Streptosporangiales</taxon>
        <taxon>Streptosporangiaceae</taxon>
        <taxon>Nonomuraea</taxon>
    </lineage>
</organism>
<feature type="compositionally biased region" description="Low complexity" evidence="1">
    <location>
        <begin position="429"/>
        <end position="492"/>
    </location>
</feature>
<evidence type="ECO:0000313" key="3">
    <source>
        <dbReference type="EMBL" id="GAA3557334.1"/>
    </source>
</evidence>
<evidence type="ECO:0000259" key="2">
    <source>
        <dbReference type="Pfam" id="PF13556"/>
    </source>
</evidence>
<dbReference type="EMBL" id="BAABDQ010000008">
    <property type="protein sequence ID" value="GAA3557334.1"/>
    <property type="molecule type" value="Genomic_DNA"/>
</dbReference>
<evidence type="ECO:0000256" key="1">
    <source>
        <dbReference type="SAM" id="MobiDB-lite"/>
    </source>
</evidence>
<dbReference type="Proteomes" id="UP001500630">
    <property type="component" value="Unassembled WGS sequence"/>
</dbReference>
<feature type="compositionally biased region" description="Polar residues" evidence="1">
    <location>
        <begin position="200"/>
        <end position="216"/>
    </location>
</feature>
<feature type="region of interest" description="Disordered" evidence="1">
    <location>
        <begin position="171"/>
        <end position="304"/>
    </location>
</feature>
<feature type="compositionally biased region" description="Low complexity" evidence="1">
    <location>
        <begin position="228"/>
        <end position="259"/>
    </location>
</feature>
<feature type="domain" description="PucR C-terminal helix-turn-helix" evidence="2">
    <location>
        <begin position="666"/>
        <end position="722"/>
    </location>
</feature>
<comment type="caution">
    <text evidence="3">The sequence shown here is derived from an EMBL/GenBank/DDBJ whole genome shotgun (WGS) entry which is preliminary data.</text>
</comment>
<dbReference type="InterPro" id="IPR025736">
    <property type="entry name" value="PucR_C-HTH_dom"/>
</dbReference>
<protein>
    <recommendedName>
        <fullName evidence="2">PucR C-terminal helix-turn-helix domain-containing protein</fullName>
    </recommendedName>
</protein>
<keyword evidence="4" id="KW-1185">Reference proteome</keyword>
<dbReference type="PANTHER" id="PTHR33744">
    <property type="entry name" value="CARBOHYDRATE DIACID REGULATOR"/>
    <property type="match status" value="1"/>
</dbReference>
<feature type="region of interest" description="Disordered" evidence="1">
    <location>
        <begin position="383"/>
        <end position="492"/>
    </location>
</feature>
<dbReference type="Gene3D" id="1.10.10.2840">
    <property type="entry name" value="PucR C-terminal helix-turn-helix domain"/>
    <property type="match status" value="1"/>
</dbReference>
<proteinExistence type="predicted"/>
<accession>A0ABP6WVJ8</accession>
<feature type="compositionally biased region" description="Gly residues" evidence="1">
    <location>
        <begin position="289"/>
        <end position="301"/>
    </location>
</feature>
<name>A0ABP6WVJ8_9ACTN</name>
<sequence>MAELVNAGPLAGARMYGSGEKPVRQVRIVDELSVFGSVTPHTAVVLIGTAASGGWAVEMAMRRAWEQAAACVIAPSSGLSEGSGEVLAERLGVTLIFVDEDPLIIAVRVASVASRPDAARTQLVARCATRLAEAGTSPRRVLGVLNAELPGTSVAFIDRYGRHLAGRQSVVNRPAAGPDPGDPPAAPTPVENPEPPTGPGESSVQGTGPSVRSTGSPLRGAVPPVAHGGSSTESGGPTTGSAGLAAEGGEPSAGSAESSAGGGEAPVDGGGSSPRGGGSSARGGETATQGGGSPVQGGARGTGPRWSAEVEVLDRDGAPLGALVAGGSSRSPGWPSVVRTVLGLAVAPLTAWVAQERLRASRDFAMQAALAERLLADAEAAATTSAPTSAGTRAAASGATSTTTSAATSAAAPGETRGVTSAGTRGAVSPATSAGGTRGAASPATSAGATRGAASPATSAGTTRGTASPTSRPATSPTTRAGASAAPRAATSAATRAARSAVAAAATELEEEGGPRTVAIALGWTVEGPITGYHVRPLPAVDDTPLAQALITAAVGEVPVLPRGEGWAGWSALEPGKLAQRLEHCLEMLPWPCAAGVGTPVDDLAAAGESLLGAEAAAFVAGPGTVARADQMGPAELLGALPAGVLRAPAAVVLRPLLEIDKDGTLLETLAAVLDEGGALKAADRLGVHRNTITTRLDRIKSVGFNLDDAATRLALQLACHVMLR</sequence>
<feature type="compositionally biased region" description="Pro residues" evidence="1">
    <location>
        <begin position="180"/>
        <end position="198"/>
    </location>
</feature>
<feature type="compositionally biased region" description="Gly residues" evidence="1">
    <location>
        <begin position="260"/>
        <end position="281"/>
    </location>
</feature>
<evidence type="ECO:0000313" key="4">
    <source>
        <dbReference type="Proteomes" id="UP001500630"/>
    </source>
</evidence>
<reference evidence="4" key="1">
    <citation type="journal article" date="2019" name="Int. J. Syst. Evol. Microbiol.">
        <title>The Global Catalogue of Microorganisms (GCM) 10K type strain sequencing project: providing services to taxonomists for standard genome sequencing and annotation.</title>
        <authorList>
            <consortium name="The Broad Institute Genomics Platform"/>
            <consortium name="The Broad Institute Genome Sequencing Center for Infectious Disease"/>
            <person name="Wu L."/>
            <person name="Ma J."/>
        </authorList>
    </citation>
    <scope>NUCLEOTIDE SEQUENCE [LARGE SCALE GENOMIC DNA]</scope>
    <source>
        <strain evidence="4">JCM 17326</strain>
    </source>
</reference>
<dbReference type="InterPro" id="IPR042070">
    <property type="entry name" value="PucR_C-HTH_sf"/>
</dbReference>
<feature type="compositionally biased region" description="Low complexity" evidence="1">
    <location>
        <begin position="383"/>
        <end position="417"/>
    </location>
</feature>
<dbReference type="InterPro" id="IPR051448">
    <property type="entry name" value="CdaR-like_regulators"/>
</dbReference>
<gene>
    <name evidence="3" type="ORF">GCM10022419_042510</name>
</gene>
<dbReference type="Pfam" id="PF13556">
    <property type="entry name" value="HTH_30"/>
    <property type="match status" value="1"/>
</dbReference>
<dbReference type="PANTHER" id="PTHR33744:SF1">
    <property type="entry name" value="DNA-BINDING TRANSCRIPTIONAL ACTIVATOR ADER"/>
    <property type="match status" value="1"/>
</dbReference>